<keyword evidence="1" id="KW-0812">Transmembrane</keyword>
<keyword evidence="1" id="KW-0472">Membrane</keyword>
<keyword evidence="1" id="KW-1133">Transmembrane helix</keyword>
<gene>
    <name evidence="2" type="ORF">SPACI_005350</name>
</gene>
<feature type="transmembrane region" description="Helical" evidence="1">
    <location>
        <begin position="54"/>
        <end position="73"/>
    </location>
</feature>
<accession>A0ABZ3IXF0</accession>
<evidence type="ECO:0000256" key="1">
    <source>
        <dbReference type="SAM" id="Phobius"/>
    </source>
</evidence>
<evidence type="ECO:0000313" key="2">
    <source>
        <dbReference type="EMBL" id="XFO70536.1"/>
    </source>
</evidence>
<organism evidence="2 3">
    <name type="scientific">Sporomusa acidovorans (strain ATCC 49682 / DSM 3132 / Mol)</name>
    <dbReference type="NCBI Taxonomy" id="1123286"/>
    <lineage>
        <taxon>Bacteria</taxon>
        <taxon>Bacillati</taxon>
        <taxon>Bacillota</taxon>
        <taxon>Negativicutes</taxon>
        <taxon>Selenomonadales</taxon>
        <taxon>Sporomusaceae</taxon>
        <taxon>Sporomusa</taxon>
    </lineage>
</organism>
<name>A0ABZ3IXF0_SPOA4</name>
<keyword evidence="3" id="KW-1185">Reference proteome</keyword>
<reference evidence="2" key="1">
    <citation type="submission" date="2024-05" db="EMBL/GenBank/DDBJ databases">
        <title>Isolation and characterization of Sporomusa carbonis sp. nov., a carboxydotrophic hydrogenogen in the genus of Sporomusa isolated from a charcoal burning pile.</title>
        <authorList>
            <person name="Boeer T."/>
            <person name="Rosenbaum F."/>
            <person name="Eysell L."/>
            <person name="Mueller V."/>
            <person name="Daniel R."/>
            <person name="Poehlein A."/>
        </authorList>
    </citation>
    <scope>NUCLEOTIDE SEQUENCE [LARGE SCALE GENOMIC DNA]</scope>
    <source>
        <strain evidence="2">DSM 3132</strain>
    </source>
</reference>
<dbReference type="EMBL" id="CP155571">
    <property type="protein sequence ID" value="XFO70536.1"/>
    <property type="molecule type" value="Genomic_DNA"/>
</dbReference>
<evidence type="ECO:0000313" key="3">
    <source>
        <dbReference type="Proteomes" id="UP000216052"/>
    </source>
</evidence>
<proteinExistence type="predicted"/>
<sequence>MPANSCWYSTLYFFKKFLKLIKKLLTLSRLKVISSMNRNNCNFAGMKVITLKKLFGVVAVMMVVGVFSSILWLKCFVCSNYVSEEDYARMAQELVDQCIEK</sequence>
<protein>
    <submittedName>
        <fullName evidence="2">Uncharacterized protein</fullName>
    </submittedName>
</protein>
<dbReference type="Proteomes" id="UP000216052">
    <property type="component" value="Chromosome"/>
</dbReference>